<dbReference type="GO" id="GO:0030276">
    <property type="term" value="F:clathrin binding"/>
    <property type="evidence" value="ECO:0007669"/>
    <property type="project" value="TreeGrafter"/>
</dbReference>
<dbReference type="InterPro" id="IPR009060">
    <property type="entry name" value="UBA-like_sf"/>
</dbReference>
<feature type="compositionally biased region" description="Low complexity" evidence="1">
    <location>
        <begin position="10"/>
        <end position="44"/>
    </location>
</feature>
<feature type="compositionally biased region" description="Polar residues" evidence="1">
    <location>
        <begin position="192"/>
        <end position="201"/>
    </location>
</feature>
<feature type="compositionally biased region" description="Low complexity" evidence="1">
    <location>
        <begin position="645"/>
        <end position="657"/>
    </location>
</feature>
<feature type="region of interest" description="Disordered" evidence="1">
    <location>
        <begin position="1"/>
        <end position="144"/>
    </location>
</feature>
<feature type="region of interest" description="Disordered" evidence="1">
    <location>
        <begin position="265"/>
        <end position="292"/>
    </location>
</feature>
<dbReference type="PANTHER" id="PTHR23172">
    <property type="entry name" value="AUXILIN/CYCLIN G-ASSOCIATED KINASE-RELATED"/>
    <property type="match status" value="1"/>
</dbReference>
<feature type="compositionally biased region" description="Polar residues" evidence="1">
    <location>
        <begin position="801"/>
        <end position="810"/>
    </location>
</feature>
<feature type="compositionally biased region" description="Pro residues" evidence="1">
    <location>
        <begin position="634"/>
        <end position="644"/>
    </location>
</feature>
<feature type="region of interest" description="Disordered" evidence="1">
    <location>
        <begin position="336"/>
        <end position="410"/>
    </location>
</feature>
<dbReference type="OrthoDB" id="1717591at2759"/>
<dbReference type="SUPFAM" id="SSF46934">
    <property type="entry name" value="UBA-like"/>
    <property type="match status" value="1"/>
</dbReference>
<feature type="compositionally biased region" description="Polar residues" evidence="1">
    <location>
        <begin position="527"/>
        <end position="545"/>
    </location>
</feature>
<evidence type="ECO:0000256" key="1">
    <source>
        <dbReference type="SAM" id="MobiDB-lite"/>
    </source>
</evidence>
<dbReference type="Gene3D" id="1.10.287.110">
    <property type="entry name" value="DnaJ domain"/>
    <property type="match status" value="1"/>
</dbReference>
<name>A0A9P4SF03_9PEZI</name>
<dbReference type="GO" id="GO:0072318">
    <property type="term" value="P:clathrin coat disassembly"/>
    <property type="evidence" value="ECO:0007669"/>
    <property type="project" value="TreeGrafter"/>
</dbReference>
<dbReference type="Proteomes" id="UP000799429">
    <property type="component" value="Unassembled WGS sequence"/>
</dbReference>
<sequence length="960" mass="103627">MNDLSGLDWSSTSNNTSNTANKTNSSFPSLRPSPSPSFSGRSTPLSTQASGNPTIQRSKPSTPANDSFASLLGPTVAKPTANLSLQERQRQLLEEKAKQEEEQRKRYGAQDSQFWDKLGGGGTTQGVISPISAPSPGNNTLSASINKPFAKLNARQKQPVLSSTPNNEDDILAAFNSAAPVDKSSHFPVPQISGSGRSTPAQRAAVPSSVQQSTTAANNTFIEDDDDPFGLNQLAKKQNINSIVTTSAGNDDDILGMLGKPVSEIPTAKPSVENGTSMSGTVLRERSIKTPNPRDKAIAELVDMGFPAEKSALALDNTESGLNVQAAVGLLLSQAHEESKQKARGREQVQRGKSPRNDDPDVRRKQGRGEHSETRRDESTPAWMRSQPERSISGQRRQENRSPARDKDVAQYATELSSTLFKSANSLWKTGQKKVQRAVADFQQEGDSSQPKWMREAQVRESSRDPEKRREVRSHKASEPATEVGVTDEAMMLESRPEPSRPSKEKHSTQQPSNSRFADDLSEPVARSQQIPSRASPQPRFSQASSRDRSTTGRLRREDVETQSSQAYVSPARRKRVTPTTSEVAPSPEPTPALSSRPHTSRQAVASPPLQSRNPFAHTAPPTTKHSPRTTPIPVRPSAPPRRIPPASSSALSSSTSYRQKGSEAFKRGDYSGAHTAYSSALSPLPDGHPVTIIVLCNRALTNIKTGDPKAAVVDADKALSTIGVSRGEGEKIALGGAEGEKEMKEFYGKALMRKAEALEHMEKWTDAGKIWQEAVEAGVGGSVSIQGRNRCEKAAGGGNQQARASSTLRPTVKKASPPRPSALSEPSRRPALSTAASAEAVKKLRAANAAAEKVDDEKFALADQVDSKLIAWKGTKADNLRALLGSLDSVLWAEAGWKKVGMSDLVMPNKVKIVYMKAIAKVHPDKIPSTATTEQRMISASVFSTLNEAWDKFKKDNNL</sequence>
<feature type="region of interest" description="Disordered" evidence="1">
    <location>
        <begin position="793"/>
        <end position="834"/>
    </location>
</feature>
<dbReference type="Gene3D" id="1.25.40.10">
    <property type="entry name" value="Tetratricopeptide repeat domain"/>
    <property type="match status" value="1"/>
</dbReference>
<gene>
    <name evidence="3" type="ORF">M501DRAFT_1014127</name>
</gene>
<dbReference type="Gene3D" id="1.10.8.10">
    <property type="entry name" value="DNA helicase RuvA subunit, C-terminal domain"/>
    <property type="match status" value="1"/>
</dbReference>
<feature type="compositionally biased region" description="Basic and acidic residues" evidence="1">
    <location>
        <begin position="453"/>
        <end position="478"/>
    </location>
</feature>
<dbReference type="PANTHER" id="PTHR23172:SF19">
    <property type="entry name" value="J DOMAIN-CONTAINING PROTEIN"/>
    <property type="match status" value="1"/>
</dbReference>
<dbReference type="FunFam" id="1.25.40.10:FF:000354">
    <property type="entry name" value="UBA domain-containing protein 7"/>
    <property type="match status" value="1"/>
</dbReference>
<proteinExistence type="predicted"/>
<feature type="compositionally biased region" description="Basic and acidic residues" evidence="1">
    <location>
        <begin position="87"/>
        <end position="105"/>
    </location>
</feature>
<dbReference type="SUPFAM" id="SSF46565">
    <property type="entry name" value="Chaperone J-domain"/>
    <property type="match status" value="1"/>
</dbReference>
<feature type="region of interest" description="Disordered" evidence="1">
    <location>
        <begin position="429"/>
        <end position="665"/>
    </location>
</feature>
<keyword evidence="4" id="KW-1185">Reference proteome</keyword>
<reference evidence="3" key="1">
    <citation type="journal article" date="2020" name="Stud. Mycol.">
        <title>101 Dothideomycetes genomes: a test case for predicting lifestyles and emergence of pathogens.</title>
        <authorList>
            <person name="Haridas S."/>
            <person name="Albert R."/>
            <person name="Binder M."/>
            <person name="Bloem J."/>
            <person name="Labutti K."/>
            <person name="Salamov A."/>
            <person name="Andreopoulos B."/>
            <person name="Baker S."/>
            <person name="Barry K."/>
            <person name="Bills G."/>
            <person name="Bluhm B."/>
            <person name="Cannon C."/>
            <person name="Castanera R."/>
            <person name="Culley D."/>
            <person name="Daum C."/>
            <person name="Ezra D."/>
            <person name="Gonzalez J."/>
            <person name="Henrissat B."/>
            <person name="Kuo A."/>
            <person name="Liang C."/>
            <person name="Lipzen A."/>
            <person name="Lutzoni F."/>
            <person name="Magnuson J."/>
            <person name="Mondo S."/>
            <person name="Nolan M."/>
            <person name="Ohm R."/>
            <person name="Pangilinan J."/>
            <person name="Park H.-J."/>
            <person name="Ramirez L."/>
            <person name="Alfaro M."/>
            <person name="Sun H."/>
            <person name="Tritt A."/>
            <person name="Yoshinaga Y."/>
            <person name="Zwiers L.-H."/>
            <person name="Turgeon B."/>
            <person name="Goodwin S."/>
            <person name="Spatafora J."/>
            <person name="Crous P."/>
            <person name="Grigoriev I."/>
        </authorList>
    </citation>
    <scope>NUCLEOTIDE SEQUENCE</scope>
    <source>
        <strain evidence="3">CBS 101060</strain>
    </source>
</reference>
<comment type="caution">
    <text evidence="3">The sequence shown here is derived from an EMBL/GenBank/DDBJ whole genome shotgun (WGS) entry which is preliminary data.</text>
</comment>
<accession>A0A9P4SF03</accession>
<dbReference type="GO" id="GO:0005737">
    <property type="term" value="C:cytoplasm"/>
    <property type="evidence" value="ECO:0007669"/>
    <property type="project" value="TreeGrafter"/>
</dbReference>
<feature type="domain" description="UBA" evidence="2">
    <location>
        <begin position="292"/>
        <end position="334"/>
    </location>
</feature>
<dbReference type="GO" id="GO:0031982">
    <property type="term" value="C:vesicle"/>
    <property type="evidence" value="ECO:0007669"/>
    <property type="project" value="TreeGrafter"/>
</dbReference>
<feature type="compositionally biased region" description="Basic and acidic residues" evidence="1">
    <location>
        <begin position="283"/>
        <end position="292"/>
    </location>
</feature>
<evidence type="ECO:0000259" key="2">
    <source>
        <dbReference type="PROSITE" id="PS50030"/>
    </source>
</evidence>
<feature type="region of interest" description="Disordered" evidence="1">
    <location>
        <begin position="182"/>
        <end position="212"/>
    </location>
</feature>
<dbReference type="InterPro" id="IPR011990">
    <property type="entry name" value="TPR-like_helical_dom_sf"/>
</dbReference>
<dbReference type="GO" id="GO:0072583">
    <property type="term" value="P:clathrin-dependent endocytosis"/>
    <property type="evidence" value="ECO:0007669"/>
    <property type="project" value="TreeGrafter"/>
</dbReference>
<evidence type="ECO:0000313" key="4">
    <source>
        <dbReference type="Proteomes" id="UP000799429"/>
    </source>
</evidence>
<evidence type="ECO:0000313" key="3">
    <source>
        <dbReference type="EMBL" id="KAF2841322.1"/>
    </source>
</evidence>
<protein>
    <recommendedName>
        <fullName evidence="2">UBA domain-containing protein</fullName>
    </recommendedName>
</protein>
<dbReference type="InterPro" id="IPR036869">
    <property type="entry name" value="J_dom_sf"/>
</dbReference>
<feature type="compositionally biased region" description="Polar residues" evidence="1">
    <location>
        <begin position="135"/>
        <end position="144"/>
    </location>
</feature>
<feature type="compositionally biased region" description="Basic and acidic residues" evidence="1">
    <location>
        <begin position="336"/>
        <end position="379"/>
    </location>
</feature>
<dbReference type="PROSITE" id="PS50030">
    <property type="entry name" value="UBA"/>
    <property type="match status" value="1"/>
</dbReference>
<dbReference type="InterPro" id="IPR015940">
    <property type="entry name" value="UBA"/>
</dbReference>
<dbReference type="AlphaFoldDB" id="A0A9P4SF03"/>
<feature type="compositionally biased region" description="Basic and acidic residues" evidence="1">
    <location>
        <begin position="495"/>
        <end position="508"/>
    </location>
</feature>
<feature type="compositionally biased region" description="Polar residues" evidence="1">
    <location>
        <begin position="593"/>
        <end position="614"/>
    </location>
</feature>
<feature type="compositionally biased region" description="Basic and acidic residues" evidence="1">
    <location>
        <begin position="396"/>
        <end position="409"/>
    </location>
</feature>
<organism evidence="3 4">
    <name type="scientific">Patellaria atrata CBS 101060</name>
    <dbReference type="NCBI Taxonomy" id="1346257"/>
    <lineage>
        <taxon>Eukaryota</taxon>
        <taxon>Fungi</taxon>
        <taxon>Dikarya</taxon>
        <taxon>Ascomycota</taxon>
        <taxon>Pezizomycotina</taxon>
        <taxon>Dothideomycetes</taxon>
        <taxon>Dothideomycetes incertae sedis</taxon>
        <taxon>Patellariales</taxon>
        <taxon>Patellariaceae</taxon>
        <taxon>Patellaria</taxon>
    </lineage>
</organism>
<dbReference type="EMBL" id="MU006091">
    <property type="protein sequence ID" value="KAF2841322.1"/>
    <property type="molecule type" value="Genomic_DNA"/>
</dbReference>
<feature type="compositionally biased region" description="Polar residues" evidence="1">
    <location>
        <begin position="45"/>
        <end position="68"/>
    </location>
</feature>
<dbReference type="SUPFAM" id="SSF48452">
    <property type="entry name" value="TPR-like"/>
    <property type="match status" value="1"/>
</dbReference>
<feature type="compositionally biased region" description="Basic and acidic residues" evidence="1">
    <location>
        <begin position="546"/>
        <end position="560"/>
    </location>
</feature>
<dbReference type="FunFam" id="1.10.287.110:FF:000002">
    <property type="entry name" value="putative tyrosine-protein phosphatase auxilin isoform X2"/>
    <property type="match status" value="1"/>
</dbReference>